<reference evidence="3 4" key="1">
    <citation type="journal article" date="2024" name="Nat. Commun.">
        <title>Phylogenomics reveals the evolutionary origins of lichenization in chlorophyte algae.</title>
        <authorList>
            <person name="Puginier C."/>
            <person name="Libourel C."/>
            <person name="Otte J."/>
            <person name="Skaloud P."/>
            <person name="Haon M."/>
            <person name="Grisel S."/>
            <person name="Petersen M."/>
            <person name="Berrin J.G."/>
            <person name="Delaux P.M."/>
            <person name="Dal Grande F."/>
            <person name="Keller J."/>
        </authorList>
    </citation>
    <scope>NUCLEOTIDE SEQUENCE [LARGE SCALE GENOMIC DNA]</scope>
    <source>
        <strain evidence="3 4">SAG 216-7</strain>
    </source>
</reference>
<organism evidence="3 4">
    <name type="scientific">Coccomyxa subellipsoidea</name>
    <dbReference type="NCBI Taxonomy" id="248742"/>
    <lineage>
        <taxon>Eukaryota</taxon>
        <taxon>Viridiplantae</taxon>
        <taxon>Chlorophyta</taxon>
        <taxon>core chlorophytes</taxon>
        <taxon>Trebouxiophyceae</taxon>
        <taxon>Trebouxiophyceae incertae sedis</taxon>
        <taxon>Coccomyxaceae</taxon>
        <taxon>Coccomyxa</taxon>
    </lineage>
</organism>
<gene>
    <name evidence="3" type="ORF">WJX75_000908</name>
</gene>
<feature type="region of interest" description="Disordered" evidence="1">
    <location>
        <begin position="1"/>
        <end position="23"/>
    </location>
</feature>
<sequence length="84" mass="9325">MGGDAHGDYPKGVWSPAGGWYADPKHWRRNTAFAILGTIVVGTFIFRHSVKLEQRHAAPARWIPSQMWSKNIPEKRPDALGGAT</sequence>
<keyword evidence="2" id="KW-0812">Transmembrane</keyword>
<evidence type="ECO:0000313" key="3">
    <source>
        <dbReference type="EMBL" id="KAK9916283.1"/>
    </source>
</evidence>
<keyword evidence="2" id="KW-1133">Transmembrane helix</keyword>
<protein>
    <submittedName>
        <fullName evidence="3">Uncharacterized protein</fullName>
    </submittedName>
</protein>
<dbReference type="EMBL" id="JALJOT010000003">
    <property type="protein sequence ID" value="KAK9916283.1"/>
    <property type="molecule type" value="Genomic_DNA"/>
</dbReference>
<dbReference type="PANTHER" id="PTHR34286">
    <property type="entry name" value="TRANSMEMBRANE PROTEIN"/>
    <property type="match status" value="1"/>
</dbReference>
<evidence type="ECO:0000313" key="4">
    <source>
        <dbReference type="Proteomes" id="UP001491310"/>
    </source>
</evidence>
<accession>A0ABR2YWT5</accession>
<dbReference type="Proteomes" id="UP001491310">
    <property type="component" value="Unassembled WGS sequence"/>
</dbReference>
<keyword evidence="4" id="KW-1185">Reference proteome</keyword>
<proteinExistence type="predicted"/>
<evidence type="ECO:0000256" key="2">
    <source>
        <dbReference type="SAM" id="Phobius"/>
    </source>
</evidence>
<name>A0ABR2YWT5_9CHLO</name>
<evidence type="ECO:0000256" key="1">
    <source>
        <dbReference type="SAM" id="MobiDB-lite"/>
    </source>
</evidence>
<comment type="caution">
    <text evidence="3">The sequence shown here is derived from an EMBL/GenBank/DDBJ whole genome shotgun (WGS) entry which is preliminary data.</text>
</comment>
<keyword evidence="2" id="KW-0472">Membrane</keyword>
<feature type="transmembrane region" description="Helical" evidence="2">
    <location>
        <begin position="27"/>
        <end position="46"/>
    </location>
</feature>
<dbReference type="PANTHER" id="PTHR34286:SF1">
    <property type="entry name" value="TRANSMEMBRANE PROTEIN"/>
    <property type="match status" value="1"/>
</dbReference>